<evidence type="ECO:0000313" key="4">
    <source>
        <dbReference type="Proteomes" id="UP000177202"/>
    </source>
</evidence>
<protein>
    <recommendedName>
        <fullName evidence="5">Ribulose-phosphate 3-epimerase</fullName>
    </recommendedName>
</protein>
<organism evidence="3 4">
    <name type="scientific">Candidatus Zambryskibacteria bacterium RIFCSPLOWO2_02_FULL_44_12b</name>
    <dbReference type="NCBI Taxonomy" id="1802772"/>
    <lineage>
        <taxon>Bacteria</taxon>
        <taxon>Candidatus Zambryskiibacteriota</taxon>
    </lineage>
</organism>
<dbReference type="SUPFAM" id="SSF51366">
    <property type="entry name" value="Ribulose-phoshate binding barrel"/>
    <property type="match status" value="1"/>
</dbReference>
<keyword evidence="2" id="KW-0413">Isomerase</keyword>
<dbReference type="InterPro" id="IPR000056">
    <property type="entry name" value="Ribul_P_3_epim-like"/>
</dbReference>
<dbReference type="GO" id="GO:0016857">
    <property type="term" value="F:racemase and epimerase activity, acting on carbohydrates and derivatives"/>
    <property type="evidence" value="ECO:0007669"/>
    <property type="project" value="InterPro"/>
</dbReference>
<keyword evidence="1" id="KW-0479">Metal-binding</keyword>
<gene>
    <name evidence="3" type="ORF">A3H60_01310</name>
</gene>
<dbReference type="AlphaFoldDB" id="A0A1G2ULQ3"/>
<dbReference type="GO" id="GO:0046872">
    <property type="term" value="F:metal ion binding"/>
    <property type="evidence" value="ECO:0007669"/>
    <property type="project" value="UniProtKB-KW"/>
</dbReference>
<reference evidence="3 4" key="1">
    <citation type="journal article" date="2016" name="Nat. Commun.">
        <title>Thousands of microbial genomes shed light on interconnected biogeochemical processes in an aquifer system.</title>
        <authorList>
            <person name="Anantharaman K."/>
            <person name="Brown C.T."/>
            <person name="Hug L.A."/>
            <person name="Sharon I."/>
            <person name="Castelle C.J."/>
            <person name="Probst A.J."/>
            <person name="Thomas B.C."/>
            <person name="Singh A."/>
            <person name="Wilkins M.J."/>
            <person name="Karaoz U."/>
            <person name="Brodie E.L."/>
            <person name="Williams K.H."/>
            <person name="Hubbard S.S."/>
            <person name="Banfield J.F."/>
        </authorList>
    </citation>
    <scope>NUCLEOTIDE SEQUENCE [LARGE SCALE GENOMIC DNA]</scope>
</reference>
<evidence type="ECO:0008006" key="5">
    <source>
        <dbReference type="Google" id="ProtNLM"/>
    </source>
</evidence>
<evidence type="ECO:0000256" key="1">
    <source>
        <dbReference type="ARBA" id="ARBA00022723"/>
    </source>
</evidence>
<sequence length="182" mass="20611">MSEIIPAILATDIPDLESKLAEIPSKVKFVHIDVLEEDYWTDIGIGFEAHLMVKKPAEIIDRWITRGAKRIIVHKLGDLASRPVEIGLGVEFHTPLEEVYPFLPQVDFVHLMSIDALGTQGDDFEPGIFGRIRQVREKFPKMKIGVDGGVSKENYRRLIEAGADRLIVGSHFKDLWNLLKKK</sequence>
<evidence type="ECO:0000313" key="3">
    <source>
        <dbReference type="EMBL" id="OHB10304.1"/>
    </source>
</evidence>
<dbReference type="PANTHER" id="PTHR11749">
    <property type="entry name" value="RIBULOSE-5-PHOSPHATE-3-EPIMERASE"/>
    <property type="match status" value="1"/>
</dbReference>
<proteinExistence type="predicted"/>
<dbReference type="Proteomes" id="UP000177202">
    <property type="component" value="Unassembled WGS sequence"/>
</dbReference>
<accession>A0A1G2ULQ3</accession>
<dbReference type="Gene3D" id="3.20.20.70">
    <property type="entry name" value="Aldolase class I"/>
    <property type="match status" value="1"/>
</dbReference>
<dbReference type="InterPro" id="IPR011060">
    <property type="entry name" value="RibuloseP-bd_barrel"/>
</dbReference>
<comment type="caution">
    <text evidence="3">The sequence shown here is derived from an EMBL/GenBank/DDBJ whole genome shotgun (WGS) entry which is preliminary data.</text>
</comment>
<dbReference type="InterPro" id="IPR013785">
    <property type="entry name" value="Aldolase_TIM"/>
</dbReference>
<dbReference type="STRING" id="1802772.A3H60_01310"/>
<name>A0A1G2ULQ3_9BACT</name>
<dbReference type="GO" id="GO:0005975">
    <property type="term" value="P:carbohydrate metabolic process"/>
    <property type="evidence" value="ECO:0007669"/>
    <property type="project" value="InterPro"/>
</dbReference>
<dbReference type="Pfam" id="PF00834">
    <property type="entry name" value="Ribul_P_3_epim"/>
    <property type="match status" value="1"/>
</dbReference>
<evidence type="ECO:0000256" key="2">
    <source>
        <dbReference type="ARBA" id="ARBA00023235"/>
    </source>
</evidence>
<dbReference type="EMBL" id="MHWP01000018">
    <property type="protein sequence ID" value="OHB10304.1"/>
    <property type="molecule type" value="Genomic_DNA"/>
</dbReference>